<dbReference type="EMBL" id="AP025594">
    <property type="protein sequence ID" value="BDG17712.1"/>
    <property type="molecule type" value="Genomic_DNA"/>
</dbReference>
<dbReference type="InterPro" id="IPR013767">
    <property type="entry name" value="PAS_fold"/>
</dbReference>
<dbReference type="InterPro" id="IPR043128">
    <property type="entry name" value="Rev_trsase/Diguanyl_cyclase"/>
</dbReference>
<evidence type="ECO:0000313" key="5">
    <source>
        <dbReference type="EMBL" id="BDG17712.1"/>
    </source>
</evidence>
<feature type="domain" description="PAC" evidence="2">
    <location>
        <begin position="77"/>
        <end position="131"/>
    </location>
</feature>
<dbReference type="InterPro" id="IPR029787">
    <property type="entry name" value="Nucleotide_cyclase"/>
</dbReference>
<dbReference type="SUPFAM" id="SSF141868">
    <property type="entry name" value="EAL domain-like"/>
    <property type="match status" value="1"/>
</dbReference>
<dbReference type="PANTHER" id="PTHR44757:SF2">
    <property type="entry name" value="BIOFILM ARCHITECTURE MAINTENANCE PROTEIN MBAA"/>
    <property type="match status" value="1"/>
</dbReference>
<dbReference type="CDD" id="cd01949">
    <property type="entry name" value="GGDEF"/>
    <property type="match status" value="1"/>
</dbReference>
<name>A0ABN6NMP7_THEBO</name>
<dbReference type="PROSITE" id="PS50887">
    <property type="entry name" value="GGDEF"/>
    <property type="match status" value="1"/>
</dbReference>
<geneLocation type="plasmid" evidence="5 6">
    <name>pTbrSNM4-1b</name>
</geneLocation>
<dbReference type="RefSeq" id="WP_244363779.1">
    <property type="nucleotide sequence ID" value="NZ_AP025594.1"/>
</dbReference>
<evidence type="ECO:0000259" key="2">
    <source>
        <dbReference type="PROSITE" id="PS50113"/>
    </source>
</evidence>
<gene>
    <name evidence="5" type="ORF">TbrSNM41_24460</name>
</gene>
<dbReference type="CDD" id="cd00130">
    <property type="entry name" value="PAS"/>
    <property type="match status" value="1"/>
</dbReference>
<dbReference type="InterPro" id="IPR000700">
    <property type="entry name" value="PAS-assoc_C"/>
</dbReference>
<dbReference type="NCBIfam" id="TIGR00229">
    <property type="entry name" value="sensory_box"/>
    <property type="match status" value="1"/>
</dbReference>
<evidence type="ECO:0000259" key="3">
    <source>
        <dbReference type="PROSITE" id="PS50883"/>
    </source>
</evidence>
<keyword evidence="5" id="KW-0614">Plasmid</keyword>
<dbReference type="PANTHER" id="PTHR44757">
    <property type="entry name" value="DIGUANYLATE CYCLASE DGCP"/>
    <property type="match status" value="1"/>
</dbReference>
<keyword evidence="6" id="KW-1185">Reference proteome</keyword>
<feature type="domain" description="PAS" evidence="1">
    <location>
        <begin position="10"/>
        <end position="52"/>
    </location>
</feature>
<dbReference type="Gene3D" id="3.30.450.20">
    <property type="entry name" value="PAS domain"/>
    <property type="match status" value="1"/>
</dbReference>
<dbReference type="SMART" id="SM00052">
    <property type="entry name" value="EAL"/>
    <property type="match status" value="1"/>
</dbReference>
<dbReference type="SMART" id="SM00086">
    <property type="entry name" value="PAC"/>
    <property type="match status" value="1"/>
</dbReference>
<organism evidence="5 6">
    <name type="scientific">Thermus brockianus</name>
    <dbReference type="NCBI Taxonomy" id="56956"/>
    <lineage>
        <taxon>Bacteria</taxon>
        <taxon>Thermotogati</taxon>
        <taxon>Deinococcota</taxon>
        <taxon>Deinococci</taxon>
        <taxon>Thermales</taxon>
        <taxon>Thermaceae</taxon>
        <taxon>Thermus</taxon>
    </lineage>
</organism>
<dbReference type="Proteomes" id="UP000831120">
    <property type="component" value="Plasmid pTbrSNM4-1b"/>
</dbReference>
<dbReference type="InterPro" id="IPR052155">
    <property type="entry name" value="Biofilm_reg_signaling"/>
</dbReference>
<dbReference type="NCBIfam" id="TIGR00254">
    <property type="entry name" value="GGDEF"/>
    <property type="match status" value="1"/>
</dbReference>
<dbReference type="Gene3D" id="3.30.70.270">
    <property type="match status" value="1"/>
</dbReference>
<feature type="domain" description="GGDEF" evidence="4">
    <location>
        <begin position="160"/>
        <end position="291"/>
    </location>
</feature>
<dbReference type="SMART" id="SM00267">
    <property type="entry name" value="GGDEF"/>
    <property type="match status" value="1"/>
</dbReference>
<feature type="domain" description="EAL" evidence="3">
    <location>
        <begin position="300"/>
        <end position="547"/>
    </location>
</feature>
<dbReference type="Gene3D" id="3.20.20.450">
    <property type="entry name" value="EAL domain"/>
    <property type="match status" value="1"/>
</dbReference>
<evidence type="ECO:0000259" key="1">
    <source>
        <dbReference type="PROSITE" id="PS50112"/>
    </source>
</evidence>
<dbReference type="InterPro" id="IPR001610">
    <property type="entry name" value="PAC"/>
</dbReference>
<accession>A0ABN6NMP7</accession>
<dbReference type="Pfam" id="PF00989">
    <property type="entry name" value="PAS"/>
    <property type="match status" value="1"/>
</dbReference>
<dbReference type="CDD" id="cd01948">
    <property type="entry name" value="EAL"/>
    <property type="match status" value="1"/>
</dbReference>
<dbReference type="InterPro" id="IPR001633">
    <property type="entry name" value="EAL_dom"/>
</dbReference>
<dbReference type="InterPro" id="IPR035919">
    <property type="entry name" value="EAL_sf"/>
</dbReference>
<dbReference type="InterPro" id="IPR000160">
    <property type="entry name" value="GGDEF_dom"/>
</dbReference>
<dbReference type="Pfam" id="PF00563">
    <property type="entry name" value="EAL"/>
    <property type="match status" value="1"/>
</dbReference>
<dbReference type="InterPro" id="IPR035965">
    <property type="entry name" value="PAS-like_dom_sf"/>
</dbReference>
<dbReference type="PROSITE" id="PS50883">
    <property type="entry name" value="EAL"/>
    <property type="match status" value="1"/>
</dbReference>
<sequence length="549" mass="60978">MSRLLPPHVLQSVLEQLAESVLITDATGRIVYVNGAFERLTGYGREEVLGKNPRFLKSGHHPLEFYRRFWEEILSGHPFRGVFVNRRKDGTLYTEEKVVTPIRGPSGAVEYLVATSRDVTEEMALRARLEALSTLDSLTGLLNRRAFAERVKKDILYARSRRALAYLDLDGFKTVNDTLGHAAGDEVLAQLARNLKGALPQAVVGRLGGDEFAAWYPADDLGEAKDKAALLLRAASVEVSVHGQPVRLEASLGLVLFPDHGVSLQELLRRADLAMYRAKLFRLKEPEAFTPDLDGLTPQALALEAEFHHALTTGQTLLFLQGILNLKEDRLEDAEVLFRLRRPEGYVNPLPQMDLSRRALNEVLDRFVLQELQRLQSTHPGLTVWVNVTPWSLGDTSFLNLAERLIHQGLDPGRAVIEVSERTATHQLGRIAPALWRLEGLGFRLALDDFGTGATGLGHLRQLPLDLLKVGRELLSPPGPGGSPSRTLLGHLVGMAHDLGLKVVLEGVETPEQLALARELRVDFAQGFHIHRPEAHPLLPRRWLEKGES</sequence>
<proteinExistence type="predicted"/>
<dbReference type="SMART" id="SM00091">
    <property type="entry name" value="PAS"/>
    <property type="match status" value="1"/>
</dbReference>
<dbReference type="PROSITE" id="PS50112">
    <property type="entry name" value="PAS"/>
    <property type="match status" value="1"/>
</dbReference>
<protein>
    <submittedName>
        <fullName evidence="5">Uncharacterized protein</fullName>
    </submittedName>
</protein>
<dbReference type="SUPFAM" id="SSF55073">
    <property type="entry name" value="Nucleotide cyclase"/>
    <property type="match status" value="1"/>
</dbReference>
<evidence type="ECO:0000259" key="4">
    <source>
        <dbReference type="PROSITE" id="PS50887"/>
    </source>
</evidence>
<evidence type="ECO:0000313" key="6">
    <source>
        <dbReference type="Proteomes" id="UP000831120"/>
    </source>
</evidence>
<dbReference type="InterPro" id="IPR000014">
    <property type="entry name" value="PAS"/>
</dbReference>
<reference evidence="5 6" key="1">
    <citation type="journal article" date="2022" name="Microbiol. Resour. Announc.">
        <title>Complete Genome Sequences of Thermus Strains Isolated from Senami Hot Spring in Japan.</title>
        <authorList>
            <person name="Miyazaki K."/>
        </authorList>
    </citation>
    <scope>NUCLEOTIDE SEQUENCE [LARGE SCALE GENOMIC DNA]</scope>
    <source>
        <strain evidence="5 6">SNM4-1</strain>
        <plasmid evidence="5 6">pTbrSNM4-1b</plasmid>
    </source>
</reference>
<dbReference type="PROSITE" id="PS50113">
    <property type="entry name" value="PAC"/>
    <property type="match status" value="1"/>
</dbReference>
<dbReference type="Pfam" id="PF00990">
    <property type="entry name" value="GGDEF"/>
    <property type="match status" value="1"/>
</dbReference>
<dbReference type="SUPFAM" id="SSF55785">
    <property type="entry name" value="PYP-like sensor domain (PAS domain)"/>
    <property type="match status" value="1"/>
</dbReference>